<evidence type="ECO:0000256" key="1">
    <source>
        <dbReference type="SAM" id="MobiDB-lite"/>
    </source>
</evidence>
<keyword evidence="3" id="KW-1185">Reference proteome</keyword>
<organism evidence="2 3">
    <name type="scientific">Meripilus lineatus</name>
    <dbReference type="NCBI Taxonomy" id="2056292"/>
    <lineage>
        <taxon>Eukaryota</taxon>
        <taxon>Fungi</taxon>
        <taxon>Dikarya</taxon>
        <taxon>Basidiomycota</taxon>
        <taxon>Agaricomycotina</taxon>
        <taxon>Agaricomycetes</taxon>
        <taxon>Polyporales</taxon>
        <taxon>Meripilaceae</taxon>
        <taxon>Meripilus</taxon>
    </lineage>
</organism>
<sequence>MVVTTPELPHPELQIIRSKLNDILQSASTFGPGVTRPPVIDASVEVLGESSEDIATQQEVLPGLKALRDAVKRDLDVLEKNTDLLWLGPDSIKNSRILAEFREIDSYQTDSEDEEPYSNGNHEDPSRPSLAQAELDNSVLRMARSLISAANENPIHYQGVSETPSVTMQITRLDPNPENSKEFDPRIAETINMIRDLGVEVVLGERDDSVISNSLLPKPIPTQYQNLEPSLRLNLDLSILVALVSDLTHSPLPTSAEDADARFTPSEVYLEWKKARLEAGLGNGGQSEVVDLESLARPSRALANQALQEMVKGLFQEIYDRLSSLQSSDSDPGTLPPVEFWTTPEAQERCLRIVSKIGGPSEKRRAQAMFYPSTSEAESLEDAEELFWRDSRYPCKFIPLLPIRLLPSSEPPTNQQVSAPSSSFGDHSSHTHRLSPFFPALAHTCRSILAQEVIPDPRTLRVSPSLSPSVTAGAKLIPNHTADENDEEEIQRATVTKANPRLTAHTVQSMLWGAVNGWTTLTANRTSVKAILREIKGPRFGSRWELQKVEASLDKSNGVEGLEKNGSSGGEIAALWVVDPRSLAEGMRFDFGMS</sequence>
<feature type="compositionally biased region" description="Polar residues" evidence="1">
    <location>
        <begin position="413"/>
        <end position="426"/>
    </location>
</feature>
<comment type="caution">
    <text evidence="2">The sequence shown here is derived from an EMBL/GenBank/DDBJ whole genome shotgun (WGS) entry which is preliminary data.</text>
</comment>
<reference evidence="2" key="1">
    <citation type="submission" date="2022-07" db="EMBL/GenBank/DDBJ databases">
        <title>Genome Sequence of Physisporinus lineatus.</title>
        <authorList>
            <person name="Buettner E."/>
        </authorList>
    </citation>
    <scope>NUCLEOTIDE SEQUENCE</scope>
    <source>
        <strain evidence="2">VT162</strain>
    </source>
</reference>
<proteinExistence type="predicted"/>
<dbReference type="EMBL" id="JANAWD010000226">
    <property type="protein sequence ID" value="KAJ3483493.1"/>
    <property type="molecule type" value="Genomic_DNA"/>
</dbReference>
<name>A0AAD5YI99_9APHY</name>
<feature type="region of interest" description="Disordered" evidence="1">
    <location>
        <begin position="409"/>
        <end position="430"/>
    </location>
</feature>
<dbReference type="PANTHER" id="PTHR13379">
    <property type="entry name" value="UNCHARACTERIZED DUF1308"/>
    <property type="match status" value="1"/>
</dbReference>
<protein>
    <submittedName>
        <fullName evidence="2">Uncharacterized protein</fullName>
    </submittedName>
</protein>
<accession>A0AAD5YI99</accession>
<evidence type="ECO:0000313" key="3">
    <source>
        <dbReference type="Proteomes" id="UP001212997"/>
    </source>
</evidence>
<dbReference type="AlphaFoldDB" id="A0AAD5YI99"/>
<evidence type="ECO:0000313" key="2">
    <source>
        <dbReference type="EMBL" id="KAJ3483493.1"/>
    </source>
</evidence>
<dbReference type="PANTHER" id="PTHR13379:SF0">
    <property type="entry name" value="UPF0415 PROTEIN C7ORF25"/>
    <property type="match status" value="1"/>
</dbReference>
<gene>
    <name evidence="2" type="ORF">NLI96_g6273</name>
</gene>
<feature type="region of interest" description="Disordered" evidence="1">
    <location>
        <begin position="108"/>
        <end position="129"/>
    </location>
</feature>
<dbReference type="Proteomes" id="UP001212997">
    <property type="component" value="Unassembled WGS sequence"/>
</dbReference>